<gene>
    <name evidence="2" type="ORF">MONAX_5E023107</name>
</gene>
<sequence>MCKWGSIQGSGAGRAVACMQRGHEGQQYELGGPLWTSVPPDGHSHPGRPDGHCLYSQHRGCVLRGPDSPCSRGLAQQRQRWPPPHWPPGPSATMEMGASHKQTPQVGLAACPIQGLRPRAARRGAGAASSPRGTHPRVPMPAPHSCTRFIHRRGQPARTHFCSKRPKRPRIRRCRARAPSECGALPAAGSPPSQLLPGTALHPQGADLRGGDKMQGSGLTGREGALLSTA</sequence>
<evidence type="ECO:0000256" key="1">
    <source>
        <dbReference type="SAM" id="MobiDB-lite"/>
    </source>
</evidence>
<feature type="region of interest" description="Disordered" evidence="1">
    <location>
        <begin position="119"/>
        <end position="140"/>
    </location>
</feature>
<dbReference type="AlphaFoldDB" id="A0A5E4BBB9"/>
<comment type="caution">
    <text evidence="2">The sequence shown here is derived from an EMBL/GenBank/DDBJ whole genome shotgun (WGS) entry which is preliminary data.</text>
</comment>
<evidence type="ECO:0000313" key="3">
    <source>
        <dbReference type="Proteomes" id="UP000335636"/>
    </source>
</evidence>
<dbReference type="EMBL" id="CABDUW010000360">
    <property type="protein sequence ID" value="VTJ67044.1"/>
    <property type="molecule type" value="Genomic_DNA"/>
</dbReference>
<reference evidence="2" key="1">
    <citation type="submission" date="2019-04" db="EMBL/GenBank/DDBJ databases">
        <authorList>
            <person name="Alioto T."/>
            <person name="Alioto T."/>
        </authorList>
    </citation>
    <scope>NUCLEOTIDE SEQUENCE [LARGE SCALE GENOMIC DNA]</scope>
</reference>
<keyword evidence="3" id="KW-1185">Reference proteome</keyword>
<accession>A0A5E4BBB9</accession>
<name>A0A5E4BBB9_MARMO</name>
<evidence type="ECO:0000313" key="2">
    <source>
        <dbReference type="EMBL" id="VTJ67044.1"/>
    </source>
</evidence>
<dbReference type="Proteomes" id="UP000335636">
    <property type="component" value="Unassembled WGS sequence"/>
</dbReference>
<feature type="region of interest" description="Disordered" evidence="1">
    <location>
        <begin position="182"/>
        <end position="230"/>
    </location>
</feature>
<protein>
    <submittedName>
        <fullName evidence="2">Uncharacterized protein</fullName>
    </submittedName>
</protein>
<feature type="compositionally biased region" description="Low complexity" evidence="1">
    <location>
        <begin position="123"/>
        <end position="133"/>
    </location>
</feature>
<proteinExistence type="predicted"/>
<organism evidence="2 3">
    <name type="scientific">Marmota monax</name>
    <name type="common">Woodchuck</name>
    <dbReference type="NCBI Taxonomy" id="9995"/>
    <lineage>
        <taxon>Eukaryota</taxon>
        <taxon>Metazoa</taxon>
        <taxon>Chordata</taxon>
        <taxon>Craniata</taxon>
        <taxon>Vertebrata</taxon>
        <taxon>Euteleostomi</taxon>
        <taxon>Mammalia</taxon>
        <taxon>Eutheria</taxon>
        <taxon>Euarchontoglires</taxon>
        <taxon>Glires</taxon>
        <taxon>Rodentia</taxon>
        <taxon>Sciuromorpha</taxon>
        <taxon>Sciuridae</taxon>
        <taxon>Xerinae</taxon>
        <taxon>Marmotini</taxon>
        <taxon>Marmota</taxon>
    </lineage>
</organism>